<feature type="transmembrane region" description="Helical" evidence="1">
    <location>
        <begin position="32"/>
        <end position="50"/>
    </location>
</feature>
<keyword evidence="1" id="KW-0472">Membrane</keyword>
<dbReference type="EMBL" id="AF076529">
    <property type="protein sequence ID" value="AAC69559.1"/>
    <property type="molecule type" value="Genomic_DNA"/>
</dbReference>
<protein>
    <submittedName>
        <fullName evidence="2">BviC</fullName>
    </submittedName>
</protein>
<evidence type="ECO:0000313" key="2">
    <source>
        <dbReference type="EMBL" id="AAC69559.1"/>
    </source>
</evidence>
<organism evidence="2">
    <name type="scientific">Butyrivibrio fibrisolvens</name>
    <dbReference type="NCBI Taxonomy" id="831"/>
    <lineage>
        <taxon>Bacteria</taxon>
        <taxon>Bacillati</taxon>
        <taxon>Bacillota</taxon>
        <taxon>Clostridia</taxon>
        <taxon>Lachnospirales</taxon>
        <taxon>Lachnospiraceae</taxon>
        <taxon>Butyrivibrio</taxon>
    </lineage>
</organism>
<keyword evidence="1" id="KW-0812">Transmembrane</keyword>
<name>Q9ZGP6_BUTFI</name>
<feature type="transmembrane region" description="Helical" evidence="1">
    <location>
        <begin position="7"/>
        <end position="26"/>
    </location>
</feature>
<dbReference type="AlphaFoldDB" id="Q9ZGP6"/>
<evidence type="ECO:0000256" key="1">
    <source>
        <dbReference type="SAM" id="Phobius"/>
    </source>
</evidence>
<sequence>MLKVTCRILSIVLGIIAIVLLGWLWMNDKREYSFIALLIAVAGMFCLRLSRME</sequence>
<gene>
    <name evidence="2" type="primary">bviD</name>
</gene>
<accession>Q9ZGP6</accession>
<reference evidence="2" key="1">
    <citation type="journal article" date="2003" name="Can. J. Microbiol.">
        <title>Butyrivibriocin AR10, a new cyclic bacteriocin produced by the ruminal anaerobe Butyrivibrio fibrisolvens AR10: characterization of the gene and peptide.</title>
        <authorList>
            <person name="Kalmokoff M.L."/>
            <person name="Cyr T.D."/>
            <person name="Hefford M.A."/>
            <person name="Whitford M.F."/>
            <person name="Teather R.M."/>
        </authorList>
    </citation>
    <scope>NUCLEOTIDE SEQUENCE</scope>
    <source>
        <strain evidence="2">AR10</strain>
    </source>
</reference>
<proteinExistence type="predicted"/>
<keyword evidence="1" id="KW-1133">Transmembrane helix</keyword>